<evidence type="ECO:0008006" key="9">
    <source>
        <dbReference type="Google" id="ProtNLM"/>
    </source>
</evidence>
<organism evidence="8">
    <name type="scientific">Photorhabdus luminescens</name>
    <name type="common">Xenorhabdus luminescens</name>
    <dbReference type="NCBI Taxonomy" id="29488"/>
    <lineage>
        <taxon>Bacteria</taxon>
        <taxon>Pseudomonadati</taxon>
        <taxon>Pseudomonadota</taxon>
        <taxon>Gammaproteobacteria</taxon>
        <taxon>Enterobacterales</taxon>
        <taxon>Morganellaceae</taxon>
        <taxon>Photorhabdus</taxon>
    </lineage>
</organism>
<reference evidence="8" key="1">
    <citation type="journal article" date="2001" name="Trends Microbiol.">
        <title>The tc genes of Photorhabdus: a growing family.</title>
        <authorList>
            <person name="Waterfield N.R."/>
            <person name="Bowen D.J."/>
            <person name="Fetherston J.D."/>
            <person name="Perry R.D."/>
            <person name="ffrench-Constant R.H."/>
        </authorList>
    </citation>
    <scope>NUCLEOTIDE SEQUENCE</scope>
    <source>
        <strain evidence="8">W14</strain>
    </source>
</reference>
<dbReference type="Pfam" id="PF01810">
    <property type="entry name" value="LysE"/>
    <property type="match status" value="1"/>
</dbReference>
<keyword evidence="2" id="KW-1003">Cell membrane</keyword>
<name>Q93EQ4_PHOLU</name>
<accession>Q93EQ4</accession>
<feature type="transmembrane region" description="Helical" evidence="7">
    <location>
        <begin position="68"/>
        <end position="86"/>
    </location>
</feature>
<feature type="transmembrane region" description="Helical" evidence="7">
    <location>
        <begin position="38"/>
        <end position="62"/>
    </location>
</feature>
<feature type="transmembrane region" description="Helical" evidence="7">
    <location>
        <begin position="6"/>
        <end position="26"/>
    </location>
</feature>
<dbReference type="GO" id="GO:0005886">
    <property type="term" value="C:plasma membrane"/>
    <property type="evidence" value="ECO:0007669"/>
    <property type="project" value="UniProtKB-SubCell"/>
</dbReference>
<dbReference type="GO" id="GO:0015171">
    <property type="term" value="F:amino acid transmembrane transporter activity"/>
    <property type="evidence" value="ECO:0007669"/>
    <property type="project" value="TreeGrafter"/>
</dbReference>
<evidence type="ECO:0000313" key="8">
    <source>
        <dbReference type="EMBL" id="AAL18478.1"/>
    </source>
</evidence>
<dbReference type="AlphaFoldDB" id="Q93EQ4"/>
<evidence type="ECO:0000256" key="1">
    <source>
        <dbReference type="ARBA" id="ARBA00004651"/>
    </source>
</evidence>
<evidence type="ECO:0000256" key="2">
    <source>
        <dbReference type="ARBA" id="ARBA00022475"/>
    </source>
</evidence>
<dbReference type="EMBL" id="AF346499">
    <property type="protein sequence ID" value="AAL18478.1"/>
    <property type="molecule type" value="Genomic_DNA"/>
</dbReference>
<comment type="subcellular location">
    <subcellularLocation>
        <location evidence="1">Cell membrane</location>
        <topology evidence="1">Multi-pass membrane protein</topology>
    </subcellularLocation>
</comment>
<evidence type="ECO:0000256" key="6">
    <source>
        <dbReference type="ARBA" id="ARBA00023136"/>
    </source>
</evidence>
<dbReference type="PANTHER" id="PTHR30086">
    <property type="entry name" value="ARGININE EXPORTER PROTEIN ARGO"/>
    <property type="match status" value="1"/>
</dbReference>
<keyword evidence="4" id="KW-0813">Transport</keyword>
<keyword evidence="5 7" id="KW-1133">Transmembrane helix</keyword>
<sequence>MELSLFAAFWVVSVLLIITPGADWAYAISAGMHGRVVLPAVTGLLCGHLIATIVVAAGVGALVAGTPVALTVLTVAGAGYLLWLGINMIRHPSAPTTSDEREVGSRSQWAIKGLCVSGLNPKVSLLFLGTVAAVHRSDSRLADPGTNYGIGPASHFKLWCNLSDSRIRFPGNPKNPPTGRAYCQPGIRRCNDYHRGTLIGRTIHLRM</sequence>
<evidence type="ECO:0000256" key="7">
    <source>
        <dbReference type="SAM" id="Phobius"/>
    </source>
</evidence>
<dbReference type="InterPro" id="IPR001123">
    <property type="entry name" value="LeuE-type"/>
</dbReference>
<keyword evidence="4" id="KW-0029">Amino-acid transport</keyword>
<dbReference type="PANTHER" id="PTHR30086:SF20">
    <property type="entry name" value="ARGININE EXPORTER PROTEIN ARGO-RELATED"/>
    <property type="match status" value="1"/>
</dbReference>
<keyword evidence="3 7" id="KW-0812">Transmembrane</keyword>
<evidence type="ECO:0000256" key="4">
    <source>
        <dbReference type="ARBA" id="ARBA00022970"/>
    </source>
</evidence>
<protein>
    <recommendedName>
        <fullName evidence="9">LysE family translocator</fullName>
    </recommendedName>
</protein>
<keyword evidence="6 7" id="KW-0472">Membrane</keyword>
<evidence type="ECO:0000256" key="5">
    <source>
        <dbReference type="ARBA" id="ARBA00022989"/>
    </source>
</evidence>
<proteinExistence type="predicted"/>
<evidence type="ECO:0000256" key="3">
    <source>
        <dbReference type="ARBA" id="ARBA00022692"/>
    </source>
</evidence>